<feature type="domain" description="PB1" evidence="5">
    <location>
        <begin position="245"/>
        <end position="324"/>
    </location>
</feature>
<keyword evidence="2 3" id="KW-0802">TPR repeat</keyword>
<dbReference type="STRING" id="218851.A0A2G5CCE8"/>
<dbReference type="InterPro" id="IPR019734">
    <property type="entry name" value="TPR_rpt"/>
</dbReference>
<feature type="region of interest" description="Disordered" evidence="4">
    <location>
        <begin position="1"/>
        <end position="37"/>
    </location>
</feature>
<dbReference type="SUPFAM" id="SSF48452">
    <property type="entry name" value="TPR-like"/>
    <property type="match status" value="1"/>
</dbReference>
<dbReference type="CDD" id="cd05992">
    <property type="entry name" value="PB1"/>
    <property type="match status" value="1"/>
</dbReference>
<keyword evidence="1" id="KW-0677">Repeat</keyword>
<dbReference type="SUPFAM" id="SSF54277">
    <property type="entry name" value="CAD &amp; PB1 domains"/>
    <property type="match status" value="1"/>
</dbReference>
<evidence type="ECO:0000313" key="6">
    <source>
        <dbReference type="EMBL" id="PIA28968.1"/>
    </source>
</evidence>
<dbReference type="PROSITE" id="PS50005">
    <property type="entry name" value="TPR"/>
    <property type="match status" value="1"/>
</dbReference>
<dbReference type="Pfam" id="PF00564">
    <property type="entry name" value="PB1"/>
    <property type="match status" value="1"/>
</dbReference>
<reference evidence="6 7" key="1">
    <citation type="submission" date="2017-09" db="EMBL/GenBank/DDBJ databases">
        <title>WGS assembly of Aquilegia coerulea Goldsmith.</title>
        <authorList>
            <person name="Hodges S."/>
            <person name="Kramer E."/>
            <person name="Nordborg M."/>
            <person name="Tomkins J."/>
            <person name="Borevitz J."/>
            <person name="Derieg N."/>
            <person name="Yan J."/>
            <person name="Mihaltcheva S."/>
            <person name="Hayes R.D."/>
            <person name="Rokhsar D."/>
        </authorList>
    </citation>
    <scope>NUCLEOTIDE SEQUENCE [LARGE SCALE GENOMIC DNA]</scope>
    <source>
        <strain evidence="7">cv. Goldsmith</strain>
    </source>
</reference>
<dbReference type="InterPro" id="IPR011990">
    <property type="entry name" value="TPR-like_helical_dom_sf"/>
</dbReference>
<dbReference type="SMART" id="SM00666">
    <property type="entry name" value="PB1"/>
    <property type="match status" value="1"/>
</dbReference>
<feature type="compositionally biased region" description="Low complexity" evidence="4">
    <location>
        <begin position="11"/>
        <end position="21"/>
    </location>
</feature>
<dbReference type="InterPro" id="IPR053793">
    <property type="entry name" value="PB1-like"/>
</dbReference>
<evidence type="ECO:0000256" key="1">
    <source>
        <dbReference type="ARBA" id="ARBA00022737"/>
    </source>
</evidence>
<evidence type="ECO:0000256" key="4">
    <source>
        <dbReference type="SAM" id="MobiDB-lite"/>
    </source>
</evidence>
<dbReference type="InterPro" id="IPR000270">
    <property type="entry name" value="PB1_dom"/>
</dbReference>
<evidence type="ECO:0000259" key="5">
    <source>
        <dbReference type="PROSITE" id="PS51745"/>
    </source>
</evidence>
<dbReference type="InParanoid" id="A0A2G5CCE8"/>
<organism evidence="6 7">
    <name type="scientific">Aquilegia coerulea</name>
    <name type="common">Rocky mountain columbine</name>
    <dbReference type="NCBI Taxonomy" id="218851"/>
    <lineage>
        <taxon>Eukaryota</taxon>
        <taxon>Viridiplantae</taxon>
        <taxon>Streptophyta</taxon>
        <taxon>Embryophyta</taxon>
        <taxon>Tracheophyta</taxon>
        <taxon>Spermatophyta</taxon>
        <taxon>Magnoliopsida</taxon>
        <taxon>Ranunculales</taxon>
        <taxon>Ranunculaceae</taxon>
        <taxon>Thalictroideae</taxon>
        <taxon>Aquilegia</taxon>
    </lineage>
</organism>
<keyword evidence="7" id="KW-1185">Reference proteome</keyword>
<evidence type="ECO:0000256" key="2">
    <source>
        <dbReference type="ARBA" id="ARBA00022803"/>
    </source>
</evidence>
<dbReference type="AlphaFoldDB" id="A0A2G5CCE8"/>
<gene>
    <name evidence="6" type="ORF">AQUCO_06400026v1</name>
</gene>
<dbReference type="PANTHER" id="PTHR46183">
    <property type="entry name" value="PROTEIN CLMP1"/>
    <property type="match status" value="1"/>
</dbReference>
<name>A0A2G5CCE8_AQUCA</name>
<evidence type="ECO:0000313" key="7">
    <source>
        <dbReference type="Proteomes" id="UP000230069"/>
    </source>
</evidence>
<evidence type="ECO:0000256" key="3">
    <source>
        <dbReference type="PROSITE-ProRule" id="PRU00339"/>
    </source>
</evidence>
<dbReference type="SMART" id="SM00028">
    <property type="entry name" value="TPR"/>
    <property type="match status" value="3"/>
</dbReference>
<dbReference type="PROSITE" id="PS51745">
    <property type="entry name" value="PB1"/>
    <property type="match status" value="1"/>
</dbReference>
<dbReference type="OrthoDB" id="2942533at2759"/>
<dbReference type="InterPro" id="IPR044517">
    <property type="entry name" value="PHOX1-4"/>
</dbReference>
<sequence length="700" mass="80500">MGKPSGKKSTKNTTTTTNNNNKKNKKKIDGEKSKQNNKSFDADMEIFISMSNELKEEGNKLFQKRDHEGAMLKYEKALQLLPSTNKSIEIAYLRTNMAACYMQMGVGEYPRAINECNLALQVFPRYTKALLKRCKCYQGLDRLVLAFRDVNLVLKSEPNNIIALDLAERLRDAIEKKGIDKDDEVDLSSDYNYIDPSYMVDSVSSKGAKSKNRRRKKKVKTDEEMVIDKIESDAVEEEEVEEEVTKTIKLVFGEDIRLAQMPINCSIQNLRDIVRDRFECSKMLLIKYKDQEGDLITITSNEELRWAEASGNPLGSLRFYVVEVNSEQEPPCEGVNIGEEVEKIEVNNHSVSQNGNDIHVADTVKGSSYIDDWIIQFAQVFKTHVGFSSDEYLDLHELTMKLHSHAMEDMITNEEAQGVFDVAADNFQEMAALAFFNWGNVHMSRARKNMTFTDDMLSESVLLQARDAYEWSKKEYVKAGMRYEEALRIKPDFYEAHLAIGQQQFEQAKLSWCYAIGCKVDLATWPSAEVLELFNKSEENMEKGTDIWEKMETLRLKDLCKDMIKIQLQKWPLNDISSDREAEQSANMRSQINLLWGIILYERSVVECKLRLPVWKDCLEVALEKFELAGVSPTDIAVIIKNHCANQTSNEGLGFKVDEIVQAWNDMHNAKRWKTGVPSFRLEQLFHRRIPKLHHDLEQI</sequence>
<feature type="compositionally biased region" description="Basic residues" evidence="4">
    <location>
        <begin position="1"/>
        <end position="10"/>
    </location>
</feature>
<dbReference type="Gene3D" id="1.25.40.10">
    <property type="entry name" value="Tetratricopeptide repeat domain"/>
    <property type="match status" value="1"/>
</dbReference>
<dbReference type="EMBL" id="KZ305081">
    <property type="protein sequence ID" value="PIA28968.1"/>
    <property type="molecule type" value="Genomic_DNA"/>
</dbReference>
<dbReference type="Proteomes" id="UP000230069">
    <property type="component" value="Unassembled WGS sequence"/>
</dbReference>
<dbReference type="Gene3D" id="3.10.20.90">
    <property type="entry name" value="Phosphatidylinositol 3-kinase Catalytic Subunit, Chain A, domain 1"/>
    <property type="match status" value="1"/>
</dbReference>
<protein>
    <recommendedName>
        <fullName evidence="5">PB1 domain-containing protein</fullName>
    </recommendedName>
</protein>
<proteinExistence type="predicted"/>
<dbReference type="PANTHER" id="PTHR46183:SF4">
    <property type="entry name" value="PROTEIN PHOX4"/>
    <property type="match status" value="1"/>
</dbReference>
<feature type="repeat" description="TPR" evidence="3">
    <location>
        <begin position="51"/>
        <end position="84"/>
    </location>
</feature>
<accession>A0A2G5CCE8</accession>